<proteinExistence type="predicted"/>
<sequence length="152" mass="17822">LLFHNPHDVMQKYSNEIKAQANAMEVEGISTRRTVERLRRLFPDERIPDHSSVADWRRKLHETLHEELEDNELVLGRRCDELVTLKLDWLAQHIDKARLAELVMGAGVYRDKGFKRQDLRNPNIQAQNVQINFIFEERPDVIEGEATEVPNE</sequence>
<comment type="caution">
    <text evidence="1">The sequence shown here is derived from an EMBL/GenBank/DDBJ whole genome shotgun (WGS) entry which is preliminary data.</text>
</comment>
<evidence type="ECO:0000313" key="1">
    <source>
        <dbReference type="EMBL" id="KKL21668.1"/>
    </source>
</evidence>
<accession>A0A0F9ECC1</accession>
<reference evidence="1" key="1">
    <citation type="journal article" date="2015" name="Nature">
        <title>Complex archaea that bridge the gap between prokaryotes and eukaryotes.</title>
        <authorList>
            <person name="Spang A."/>
            <person name="Saw J.H."/>
            <person name="Jorgensen S.L."/>
            <person name="Zaremba-Niedzwiedzka K."/>
            <person name="Martijn J."/>
            <person name="Lind A.E."/>
            <person name="van Eijk R."/>
            <person name="Schleper C."/>
            <person name="Guy L."/>
            <person name="Ettema T.J."/>
        </authorList>
    </citation>
    <scope>NUCLEOTIDE SEQUENCE</scope>
</reference>
<dbReference type="EMBL" id="LAZR01037643">
    <property type="protein sequence ID" value="KKL21668.1"/>
    <property type="molecule type" value="Genomic_DNA"/>
</dbReference>
<protein>
    <submittedName>
        <fullName evidence="1">Uncharacterized protein</fullName>
    </submittedName>
</protein>
<feature type="non-terminal residue" evidence="1">
    <location>
        <position position="1"/>
    </location>
</feature>
<dbReference type="AlphaFoldDB" id="A0A0F9ECC1"/>
<gene>
    <name evidence="1" type="ORF">LCGC14_2443200</name>
</gene>
<name>A0A0F9ECC1_9ZZZZ</name>
<organism evidence="1">
    <name type="scientific">marine sediment metagenome</name>
    <dbReference type="NCBI Taxonomy" id="412755"/>
    <lineage>
        <taxon>unclassified sequences</taxon>
        <taxon>metagenomes</taxon>
        <taxon>ecological metagenomes</taxon>
    </lineage>
</organism>